<reference evidence="9 10" key="1">
    <citation type="journal article" date="2018" name="Evol. Lett.">
        <title>Horizontal gene cluster transfer increased hallucinogenic mushroom diversity.</title>
        <authorList>
            <person name="Reynolds H.T."/>
            <person name="Vijayakumar V."/>
            <person name="Gluck-Thaler E."/>
            <person name="Korotkin H.B."/>
            <person name="Matheny P.B."/>
            <person name="Slot J.C."/>
        </authorList>
    </citation>
    <scope>NUCLEOTIDE SEQUENCE [LARGE SCALE GENOMIC DNA]</scope>
    <source>
        <strain evidence="9 10">SRW20</strain>
    </source>
</reference>
<dbReference type="GO" id="GO:0035091">
    <property type="term" value="F:phosphatidylinositol binding"/>
    <property type="evidence" value="ECO:0007669"/>
    <property type="project" value="InterPro"/>
</dbReference>
<dbReference type="GO" id="GO:0009395">
    <property type="term" value="P:phospholipid catabolic process"/>
    <property type="evidence" value="ECO:0007669"/>
    <property type="project" value="TreeGrafter"/>
</dbReference>
<feature type="compositionally biased region" description="Polar residues" evidence="7">
    <location>
        <begin position="1454"/>
        <end position="1470"/>
    </location>
</feature>
<dbReference type="CDD" id="cd09141">
    <property type="entry name" value="PLDc_vPLD1_2_yPLD_like_2"/>
    <property type="match status" value="1"/>
</dbReference>
<feature type="compositionally biased region" description="Basic and acidic residues" evidence="7">
    <location>
        <begin position="236"/>
        <end position="251"/>
    </location>
</feature>
<evidence type="ECO:0000256" key="2">
    <source>
        <dbReference type="ARBA" id="ARBA00022737"/>
    </source>
</evidence>
<dbReference type="OrthoDB" id="14911at2759"/>
<feature type="region of interest" description="Disordered" evidence="7">
    <location>
        <begin position="599"/>
        <end position="680"/>
    </location>
</feature>
<dbReference type="InterPro" id="IPR001736">
    <property type="entry name" value="PLipase_D/transphosphatidylase"/>
</dbReference>
<feature type="compositionally biased region" description="Polar residues" evidence="7">
    <location>
        <begin position="1225"/>
        <end position="1238"/>
    </location>
</feature>
<dbReference type="FunCoup" id="A0A409VMS3">
    <property type="interactions" value="387"/>
</dbReference>
<dbReference type="STRING" id="231916.A0A409VMS3"/>
<name>A0A409VMS3_9AGAR</name>
<dbReference type="EC" id="3.1.4.4" evidence="6"/>
<sequence>MASVANVFQQATAQRQDTHESEDTVTQEPHHVHYPDLPSVEHSSKSLSRISGFRSPPDTPSTRTGPPRSLSFAYSLPGSPSLGARSFPEQHYDTSLMDDTDFTYEGANSEFRGALERPSAQDQSDRKGKRRQVERLTSDDSWNLNPRKWFQESPKEEKPAMDFPSSPPPNSNQQDSAPSANNEKAGQSGSDIGHGHPSHFLRIPKRGESAKSPTSPLSPKSAALRRAFSVPHHPRTNAESKDKEKSEDKEPTAGVAKWAKLRSLLPHLVHPDEPLIPGPSMVTSQAVNITDELITGGLSTLMLRLWFERDEKDHRRVPLLFHRLRIRVSDSLHPMHQSKSVFRIECEYANGAVRWVVYRELRDFLSLHAHYTVSNVYNRNVDNMPEFPTTSLPYFKFLSREKGTKVDKTDFARLQREALENYLIGLIRAVMFHPSSNRLAGFLEISALSIALAKSGGAQYKAGYLRIEASTNGGSGFGRKSASWKERKESRWCAVRESYLVVVEEPGELTIWDVFLLDQDFRIERPKRYYRQGLGTLLHGQEKTEIERPQQKHAVDSQEQEQEQDSHHSHPPGLVDDNHDSECRSMISSIKTQISKVFHRDGDDSQARPNGHTLRLGETRSDRGDETDQSASSIGSPSPSRPPTPMLDPSTNTNPLREGEHDEDQGEKRGSGLKTKKAKQVAKKVSGDVSKHTFYIVNSQMRLKLFARNERQMLQFITAFEKTAATSHYTGSNRFDSFAPIRLNVAAQWLVDGRDYFWNLSRAILLAKESIYIHDWWLSPEKGPGRRQDLRYPLPGGIEPHNPNGQQHEKLCVIDQTIAFMGGLDLCFGRWDTAQHVLTDDTSGTDRSEIWPGKDYSNPRMSDFYNLHKPEEDMYDRTKVPRMPCYTYLCHVSHIHSIALAPLALACCHSIGPRNPAIQMSEHFVYIENQFFITSTVVNDVKVENKIGDAIVHRILRAHRDRTPWMCCILIPLLPGFTFPIDHSDASAIRIILECQNRTISRGPHSIFSRLRKEGINPDDYITVFSLRNWAKMRGDVLTTEQVYIHGKVCIVDDRLAIIGSANINERSQRGDRDSELAAVIRDTDMIDSTMAGKPFQVGRFAHSLRVRLMREHLGIDVDALDEEDIMAQDPAKDEQEQEVWDPDEEQEYGAEGGVTYIKKGKQKSRTGNMVANAKDTINQAADIGAEVSSDKANNVVRKLHLVHGQPGQDVGAKTLEAERKDYTQEGQEVTGFASSVIPTLEERTIEEQRPSKEKADKGQDKQTECEERREQDKSDKAAPYGDVNAPGSGDSTLFGVPADAPAPNVDDKPPPRSSKEDNDEEQQAAPAARAAIRNNLTNKSGKKHPWNVLTVKPEVRPEDFEDPLSESFWKDVWVASAVHNTEIYRKVFHAVPDDLVTTWKQYKEFVTWHERLSKPVRTLCLWTWHELINLQTRGSESGEPLARIPSEAGHSDANPQDYQASDTTDLASETTRDETDDAPTTPSYGGATPSTSNEEPPKQRRPAKGSEPFEKWEREEMEKLLGQLNGQLVLYPHRFLEGEDIANNFLFNADRFVLRKRSMNPMTIMQS</sequence>
<comment type="caution">
    <text evidence="9">The sequence shown here is derived from an EMBL/GenBank/DDBJ whole genome shotgun (WGS) entry which is preliminary data.</text>
</comment>
<dbReference type="SUPFAM" id="SSF56024">
    <property type="entry name" value="Phospholipase D/nuclease"/>
    <property type="match status" value="2"/>
</dbReference>
<feature type="compositionally biased region" description="Polar residues" evidence="7">
    <location>
        <begin position="1479"/>
        <end position="1495"/>
    </location>
</feature>
<feature type="domain" description="PLD phosphodiesterase" evidence="8">
    <location>
        <begin position="803"/>
        <end position="830"/>
    </location>
</feature>
<dbReference type="Pfam" id="PF13091">
    <property type="entry name" value="PLDc_2"/>
    <property type="match status" value="1"/>
</dbReference>
<dbReference type="InParanoid" id="A0A409VMS3"/>
<evidence type="ECO:0000256" key="7">
    <source>
        <dbReference type="SAM" id="MobiDB-lite"/>
    </source>
</evidence>
<evidence type="ECO:0000256" key="4">
    <source>
        <dbReference type="ARBA" id="ARBA00022963"/>
    </source>
</evidence>
<evidence type="ECO:0000256" key="1">
    <source>
        <dbReference type="ARBA" id="ARBA00000798"/>
    </source>
</evidence>
<keyword evidence="10" id="KW-1185">Reference proteome</keyword>
<proteinExistence type="inferred from homology"/>
<feature type="region of interest" description="Disordered" evidence="7">
    <location>
        <begin position="1435"/>
        <end position="1511"/>
    </location>
</feature>
<keyword evidence="4 6" id="KW-0442">Lipid degradation</keyword>
<feature type="compositionally biased region" description="Basic and acidic residues" evidence="7">
    <location>
        <begin position="541"/>
        <end position="556"/>
    </location>
</feature>
<evidence type="ECO:0000256" key="3">
    <source>
        <dbReference type="ARBA" id="ARBA00022801"/>
    </source>
</evidence>
<dbReference type="CDD" id="cd06093">
    <property type="entry name" value="PX_domain"/>
    <property type="match status" value="1"/>
</dbReference>
<dbReference type="PANTHER" id="PTHR18896:SF76">
    <property type="entry name" value="PHOSPHOLIPASE"/>
    <property type="match status" value="1"/>
</dbReference>
<dbReference type="GO" id="GO:0035556">
    <property type="term" value="P:intracellular signal transduction"/>
    <property type="evidence" value="ECO:0007669"/>
    <property type="project" value="InterPro"/>
</dbReference>
<dbReference type="InterPro" id="IPR025202">
    <property type="entry name" value="PLD-like_dom"/>
</dbReference>
<dbReference type="InterPro" id="IPR015679">
    <property type="entry name" value="PLipase_D_fam"/>
</dbReference>
<keyword evidence="2" id="KW-0677">Repeat</keyword>
<feature type="compositionally biased region" description="Polar residues" evidence="7">
    <location>
        <begin position="1"/>
        <end position="15"/>
    </location>
</feature>
<dbReference type="SMART" id="SM00155">
    <property type="entry name" value="PLDc"/>
    <property type="match status" value="2"/>
</dbReference>
<feature type="region of interest" description="Disordered" evidence="7">
    <location>
        <begin position="541"/>
        <end position="581"/>
    </location>
</feature>
<dbReference type="GO" id="GO:0004630">
    <property type="term" value="F:phospholipase D activity"/>
    <property type="evidence" value="ECO:0007669"/>
    <property type="project" value="UniProtKB-UniRule"/>
</dbReference>
<dbReference type="PANTHER" id="PTHR18896">
    <property type="entry name" value="PHOSPHOLIPASE D"/>
    <property type="match status" value="1"/>
</dbReference>
<organism evidence="9 10">
    <name type="scientific">Gymnopilus dilepis</name>
    <dbReference type="NCBI Taxonomy" id="231916"/>
    <lineage>
        <taxon>Eukaryota</taxon>
        <taxon>Fungi</taxon>
        <taxon>Dikarya</taxon>
        <taxon>Basidiomycota</taxon>
        <taxon>Agaricomycotina</taxon>
        <taxon>Agaricomycetes</taxon>
        <taxon>Agaricomycetidae</taxon>
        <taxon>Agaricales</taxon>
        <taxon>Agaricineae</taxon>
        <taxon>Hymenogastraceae</taxon>
        <taxon>Gymnopilus</taxon>
    </lineage>
</organism>
<dbReference type="GO" id="GO:0006654">
    <property type="term" value="P:phosphatidic acid biosynthetic process"/>
    <property type="evidence" value="ECO:0007669"/>
    <property type="project" value="InterPro"/>
</dbReference>
<dbReference type="PROSITE" id="PS50035">
    <property type="entry name" value="PLD"/>
    <property type="match status" value="2"/>
</dbReference>
<keyword evidence="5" id="KW-0443">Lipid metabolism</keyword>
<feature type="region of interest" description="Disordered" evidence="7">
    <location>
        <begin position="1"/>
        <end position="253"/>
    </location>
</feature>
<dbReference type="PIRSF" id="PIRSF009376">
    <property type="entry name" value="Phospholipase_D_euk"/>
    <property type="match status" value="1"/>
</dbReference>
<evidence type="ECO:0000313" key="10">
    <source>
        <dbReference type="Proteomes" id="UP000284706"/>
    </source>
</evidence>
<dbReference type="Gene3D" id="3.30.870.10">
    <property type="entry name" value="Endonuclease Chain A"/>
    <property type="match status" value="2"/>
</dbReference>
<evidence type="ECO:0000256" key="6">
    <source>
        <dbReference type="PIRNR" id="PIRNR009376"/>
    </source>
</evidence>
<accession>A0A409VMS3</accession>
<feature type="domain" description="PLD phosphodiesterase" evidence="8">
    <location>
        <begin position="1041"/>
        <end position="1068"/>
    </location>
</feature>
<comment type="similarity">
    <text evidence="6">Belongs to the phospholipase D family.</text>
</comment>
<feature type="compositionally biased region" description="Basic and acidic residues" evidence="7">
    <location>
        <begin position="615"/>
        <end position="626"/>
    </location>
</feature>
<evidence type="ECO:0000256" key="5">
    <source>
        <dbReference type="ARBA" id="ARBA00023098"/>
    </source>
</evidence>
<evidence type="ECO:0000259" key="8">
    <source>
        <dbReference type="PROSITE" id="PS50035"/>
    </source>
</evidence>
<feature type="compositionally biased region" description="Polar residues" evidence="7">
    <location>
        <begin position="180"/>
        <end position="190"/>
    </location>
</feature>
<dbReference type="InterPro" id="IPR036871">
    <property type="entry name" value="PX_dom_sf"/>
</dbReference>
<dbReference type="EMBL" id="NHYE01005611">
    <property type="protein sequence ID" value="PPQ67553.1"/>
    <property type="molecule type" value="Genomic_DNA"/>
</dbReference>
<feature type="region of interest" description="Disordered" evidence="7">
    <location>
        <begin position="1224"/>
        <end position="1328"/>
    </location>
</feature>
<dbReference type="SUPFAM" id="SSF64268">
    <property type="entry name" value="PX domain"/>
    <property type="match status" value="1"/>
</dbReference>
<protein>
    <recommendedName>
        <fullName evidence="6">Phospholipase</fullName>
        <ecNumber evidence="6">3.1.4.4</ecNumber>
    </recommendedName>
</protein>
<feature type="compositionally biased region" description="Basic and acidic residues" evidence="7">
    <location>
        <begin position="16"/>
        <end position="34"/>
    </location>
</feature>
<feature type="compositionally biased region" description="Basic and acidic residues" evidence="7">
    <location>
        <begin position="1306"/>
        <end position="1317"/>
    </location>
</feature>
<dbReference type="Gene3D" id="3.30.1520.10">
    <property type="entry name" value="Phox-like domain"/>
    <property type="match status" value="1"/>
</dbReference>
<comment type="catalytic activity">
    <reaction evidence="1 6">
        <text>a 1,2-diacyl-sn-glycero-3-phosphocholine + H2O = a 1,2-diacyl-sn-glycero-3-phosphate + choline + H(+)</text>
        <dbReference type="Rhea" id="RHEA:14445"/>
        <dbReference type="ChEBI" id="CHEBI:15354"/>
        <dbReference type="ChEBI" id="CHEBI:15377"/>
        <dbReference type="ChEBI" id="CHEBI:15378"/>
        <dbReference type="ChEBI" id="CHEBI:57643"/>
        <dbReference type="ChEBI" id="CHEBI:58608"/>
        <dbReference type="EC" id="3.1.4.4"/>
    </reaction>
</comment>
<feature type="compositionally biased region" description="Basic and acidic residues" evidence="7">
    <location>
        <begin position="1241"/>
        <end position="1277"/>
    </location>
</feature>
<feature type="compositionally biased region" description="Basic and acidic residues" evidence="7">
    <location>
        <begin position="149"/>
        <end position="160"/>
    </location>
</feature>
<feature type="compositionally biased region" description="Basic and acidic residues" evidence="7">
    <location>
        <begin position="123"/>
        <end position="138"/>
    </location>
</feature>
<keyword evidence="3 6" id="KW-0378">Hydrolase</keyword>
<dbReference type="InterPro" id="IPR016555">
    <property type="entry name" value="PLipase_D_euk"/>
</dbReference>
<evidence type="ECO:0000313" key="9">
    <source>
        <dbReference type="EMBL" id="PPQ67553.1"/>
    </source>
</evidence>
<dbReference type="Proteomes" id="UP000284706">
    <property type="component" value="Unassembled WGS sequence"/>
</dbReference>
<gene>
    <name evidence="9" type="ORF">CVT26_006854</name>
</gene>